<dbReference type="RefSeq" id="WP_105818594.1">
    <property type="nucleotide sequence ID" value="NZ_CADEUY010000005.1"/>
</dbReference>
<name>A0AAP4VEX7_9BURK</name>
<gene>
    <name evidence="1" type="ORF">QZM56_07505</name>
</gene>
<dbReference type="EMBL" id="JAUJQS010000004">
    <property type="protein sequence ID" value="MDN7564343.1"/>
    <property type="molecule type" value="Genomic_DNA"/>
</dbReference>
<proteinExistence type="predicted"/>
<dbReference type="Proteomes" id="UP001172109">
    <property type="component" value="Unassembled WGS sequence"/>
</dbReference>
<reference evidence="1" key="1">
    <citation type="submission" date="2023-07" db="EMBL/GenBank/DDBJ databases">
        <title>A collection of bacterial strains from the Burkholderia cepacia Research Laboratory and Repository.</title>
        <authorList>
            <person name="Lipuma J."/>
            <person name="Spilker T."/>
            <person name="Caverly L."/>
        </authorList>
    </citation>
    <scope>NUCLEOTIDE SEQUENCE</scope>
    <source>
        <strain evidence="1">AU44979</strain>
    </source>
</reference>
<evidence type="ECO:0000313" key="2">
    <source>
        <dbReference type="Proteomes" id="UP001172109"/>
    </source>
</evidence>
<accession>A0AAP4VEX7</accession>
<protein>
    <submittedName>
        <fullName evidence="1">Uncharacterized protein</fullName>
    </submittedName>
</protein>
<sequence>MANEFVKQMQVASLTPGALQFNGIQPAVVALQAVDGTCSMTFTTNMADPLAQYAVGTTLWVRIDDSQPSMAIPTVGQPASENTASVVTATVENIGAPQAQ</sequence>
<organism evidence="1 2">
    <name type="scientific">Burkholderia contaminans</name>
    <dbReference type="NCBI Taxonomy" id="488447"/>
    <lineage>
        <taxon>Bacteria</taxon>
        <taxon>Pseudomonadati</taxon>
        <taxon>Pseudomonadota</taxon>
        <taxon>Betaproteobacteria</taxon>
        <taxon>Burkholderiales</taxon>
        <taxon>Burkholderiaceae</taxon>
        <taxon>Burkholderia</taxon>
        <taxon>Burkholderia cepacia complex</taxon>
    </lineage>
</organism>
<dbReference type="AlphaFoldDB" id="A0AAP4VEX7"/>
<evidence type="ECO:0000313" key="1">
    <source>
        <dbReference type="EMBL" id="MDN7564343.1"/>
    </source>
</evidence>
<comment type="caution">
    <text evidence="1">The sequence shown here is derived from an EMBL/GenBank/DDBJ whole genome shotgun (WGS) entry which is preliminary data.</text>
</comment>